<comment type="caution">
    <text evidence="1">The sequence shown here is derived from an EMBL/GenBank/DDBJ whole genome shotgun (WGS) entry which is preliminary data.</text>
</comment>
<proteinExistence type="predicted"/>
<evidence type="ECO:0000313" key="2">
    <source>
        <dbReference type="Proteomes" id="UP001551675"/>
    </source>
</evidence>
<protein>
    <submittedName>
        <fullName evidence="1">Uncharacterized protein</fullName>
    </submittedName>
</protein>
<organism evidence="1 2">
    <name type="scientific">Microtetraspora glauca</name>
    <dbReference type="NCBI Taxonomy" id="1996"/>
    <lineage>
        <taxon>Bacteria</taxon>
        <taxon>Bacillati</taxon>
        <taxon>Actinomycetota</taxon>
        <taxon>Actinomycetes</taxon>
        <taxon>Streptosporangiales</taxon>
        <taxon>Streptosporangiaceae</taxon>
        <taxon>Microtetraspora</taxon>
    </lineage>
</organism>
<sequence length="130" mass="14564">MAERRRSPHEAWRPGKRRQVSALWGHRPPLDLAGHAAEQLIRLLCPLPGRAMETTPRAVPFRLCARVDRHHVHEPKPRFLPALRARVDRPPGCRPARRRLHAVPGGAAPLAAGREALNDAQCDQQCRALS</sequence>
<name>A0ABV3GPY4_MICGL</name>
<gene>
    <name evidence="1" type="ORF">AB0I59_34235</name>
</gene>
<keyword evidence="2" id="KW-1185">Reference proteome</keyword>
<dbReference type="EMBL" id="JBFALK010000023">
    <property type="protein sequence ID" value="MEV0973689.1"/>
    <property type="molecule type" value="Genomic_DNA"/>
</dbReference>
<dbReference type="Proteomes" id="UP001551675">
    <property type="component" value="Unassembled WGS sequence"/>
</dbReference>
<dbReference type="RefSeq" id="WP_358139505.1">
    <property type="nucleotide sequence ID" value="NZ_JBFALK010000023.1"/>
</dbReference>
<evidence type="ECO:0000313" key="1">
    <source>
        <dbReference type="EMBL" id="MEV0973689.1"/>
    </source>
</evidence>
<accession>A0ABV3GPY4</accession>
<reference evidence="1 2" key="1">
    <citation type="submission" date="2024-06" db="EMBL/GenBank/DDBJ databases">
        <title>The Natural Products Discovery Center: Release of the First 8490 Sequenced Strains for Exploring Actinobacteria Biosynthetic Diversity.</title>
        <authorList>
            <person name="Kalkreuter E."/>
            <person name="Kautsar S.A."/>
            <person name="Yang D."/>
            <person name="Bader C.D."/>
            <person name="Teijaro C.N."/>
            <person name="Fluegel L."/>
            <person name="Davis C.M."/>
            <person name="Simpson J.R."/>
            <person name="Lauterbach L."/>
            <person name="Steele A.D."/>
            <person name="Gui C."/>
            <person name="Meng S."/>
            <person name="Li G."/>
            <person name="Viehrig K."/>
            <person name="Ye F."/>
            <person name="Su P."/>
            <person name="Kiefer A.F."/>
            <person name="Nichols A."/>
            <person name="Cepeda A.J."/>
            <person name="Yan W."/>
            <person name="Fan B."/>
            <person name="Jiang Y."/>
            <person name="Adhikari A."/>
            <person name="Zheng C.-J."/>
            <person name="Schuster L."/>
            <person name="Cowan T.M."/>
            <person name="Smanski M.J."/>
            <person name="Chevrette M.G."/>
            <person name="De Carvalho L.P.S."/>
            <person name="Shen B."/>
        </authorList>
    </citation>
    <scope>NUCLEOTIDE SEQUENCE [LARGE SCALE GENOMIC DNA]</scope>
    <source>
        <strain evidence="1 2">NPDC050100</strain>
    </source>
</reference>